<evidence type="ECO:0000313" key="2">
    <source>
        <dbReference type="Proteomes" id="UP001470809"/>
    </source>
</evidence>
<gene>
    <name evidence="1" type="ORF">AABB31_23365</name>
</gene>
<dbReference type="RefSeq" id="WP_373635170.1">
    <property type="nucleotide sequence ID" value="NZ_CP151767.2"/>
</dbReference>
<organism evidence="1 2">
    <name type="scientific">Yoonia rhodophyticola</name>
    <dbReference type="NCBI Taxonomy" id="3137370"/>
    <lineage>
        <taxon>Bacteria</taxon>
        <taxon>Pseudomonadati</taxon>
        <taxon>Pseudomonadota</taxon>
        <taxon>Alphaproteobacteria</taxon>
        <taxon>Rhodobacterales</taxon>
        <taxon>Paracoccaceae</taxon>
        <taxon>Yoonia</taxon>
    </lineage>
</organism>
<keyword evidence="2" id="KW-1185">Reference proteome</keyword>
<evidence type="ECO:0000313" key="1">
    <source>
        <dbReference type="EMBL" id="XFU26536.1"/>
    </source>
</evidence>
<dbReference type="EMBL" id="CP151767">
    <property type="protein sequence ID" value="XFU26536.1"/>
    <property type="molecule type" value="Genomic_DNA"/>
</dbReference>
<proteinExistence type="predicted"/>
<reference evidence="1" key="1">
    <citation type="submission" date="2024-08" db="EMBL/GenBank/DDBJ databases">
        <title>Phylogenomic analyses of a clade within the roseobacter group suggest taxonomic reassignments of species of the genera Aestuariivita, Citreicella, Loktanella, Nautella, Pelagibaca, Ruegeria, Thalassobius, Thiobacimonas and Tropicibacter, and the proposal o.</title>
        <authorList>
            <person name="Jeon C.O."/>
        </authorList>
    </citation>
    <scope>NUCLEOTIDE SEQUENCE</scope>
    <source>
        <strain evidence="1">SS1-5</strain>
    </source>
</reference>
<name>A0ABZ3JCG0_9RHOB</name>
<dbReference type="Proteomes" id="UP001470809">
    <property type="component" value="Chromosome"/>
</dbReference>
<sequence>MGDGDRGLGAIARQLGGTLDVIDTATGVVAEVNGVIGFLADPLELVANVVRPIEPLLNASGLVFKFTVEPILNPIIRATGIERIFNPAIELILELVPEVEGIERLGDALFAVINETIVESLVGFAEE</sequence>
<accession>A0ABZ3JCG0</accession>
<protein>
    <submittedName>
        <fullName evidence="1">Uncharacterized protein</fullName>
    </submittedName>
</protein>